<dbReference type="STRING" id="1276258.SAPIS_v1c02470"/>
<feature type="transmembrane region" description="Helical" evidence="1">
    <location>
        <begin position="195"/>
        <end position="218"/>
    </location>
</feature>
<evidence type="ECO:0000313" key="3">
    <source>
        <dbReference type="Proteomes" id="UP000018550"/>
    </source>
</evidence>
<feature type="transmembrane region" description="Helical" evidence="1">
    <location>
        <begin position="426"/>
        <end position="448"/>
    </location>
</feature>
<dbReference type="PANTHER" id="PTHR42925:SF1">
    <property type="entry name" value="VIRULENCE FACTOR MVIN"/>
    <property type="match status" value="1"/>
</dbReference>
<sequence>MKNNKDKSKLKTSKNDVIVFEKIKVPFWKVEDLKDITKMAIPIFVQLLFNIIIAQINLIAINWYDGGVYSEAVSKAVLSYNTLQFIPSLISTGTIVVAGNLIGQGRKDEVSRVVVSGLIVNLMITSIIFVFIESFAEQIVKLMEAKDTPIIGANTYEKSELHFVSKYYRFLNINLVLLSVTQVFVAGLQSMKKSLHVTIGAILANVIDLIVVMVILYATNVNPVYSALSLTVTGIFQSIYMMFMNFKFIDFKINKKKQLSWKYSVETIKTGLPITIEMGVWNLCNFATGIAIAKLSTNAPISNEFSWLVLHRDANNIGQYSAAFIQAMGTVTSVFVARKIGANDRQGAYETGINCWKAAIYATIISNIVMICLSWPMLKLLNTPTEYIWPWGITLLLIFSVKLLVDTVNMTLLRALWSAGDLWYPIIISFITMGIGMVAIPFTIVYAFNAVGGFGLIFVYLGIIVDPLTRSIIYIIRWLKGKWQNYIHIID</sequence>
<dbReference type="RefSeq" id="WP_023789027.1">
    <property type="nucleotide sequence ID" value="NC_022998.1"/>
</dbReference>
<dbReference type="PANTHER" id="PTHR42925">
    <property type="entry name" value="MULTIDRUG AND TOXIN EFFLUX PROTEIN MATE FAMILY"/>
    <property type="match status" value="1"/>
</dbReference>
<dbReference type="AlphaFoldDB" id="V5RI15"/>
<feature type="transmembrane region" description="Helical" evidence="1">
    <location>
        <begin position="358"/>
        <end position="376"/>
    </location>
</feature>
<proteinExistence type="predicted"/>
<keyword evidence="1" id="KW-0812">Transmembrane</keyword>
<dbReference type="GO" id="GO:0016020">
    <property type="term" value="C:membrane"/>
    <property type="evidence" value="ECO:0007669"/>
    <property type="project" value="InterPro"/>
</dbReference>
<dbReference type="InterPro" id="IPR047135">
    <property type="entry name" value="YsiQ"/>
</dbReference>
<dbReference type="EMBL" id="CP006682">
    <property type="protein sequence ID" value="AHB36093.1"/>
    <property type="molecule type" value="Genomic_DNA"/>
</dbReference>
<dbReference type="OrthoDB" id="387431at2"/>
<keyword evidence="1" id="KW-1133">Transmembrane helix</keyword>
<evidence type="ECO:0000256" key="1">
    <source>
        <dbReference type="SAM" id="Phobius"/>
    </source>
</evidence>
<feature type="transmembrane region" description="Helical" evidence="1">
    <location>
        <begin position="84"/>
        <end position="102"/>
    </location>
</feature>
<feature type="transmembrane region" description="Helical" evidence="1">
    <location>
        <begin position="454"/>
        <end position="476"/>
    </location>
</feature>
<gene>
    <name evidence="2" type="ORF">SAPIS_v1c02470</name>
</gene>
<accession>V5RI15</accession>
<feature type="transmembrane region" description="Helical" evidence="1">
    <location>
        <begin position="317"/>
        <end position="337"/>
    </location>
</feature>
<name>V5RI15_SPIAP</name>
<dbReference type="KEGG" id="sapi:SAPIS_v1c02470"/>
<feature type="transmembrane region" description="Helical" evidence="1">
    <location>
        <begin position="43"/>
        <end position="64"/>
    </location>
</feature>
<organism evidence="2 3">
    <name type="scientific">Spiroplasma apis B31</name>
    <dbReference type="NCBI Taxonomy" id="1276258"/>
    <lineage>
        <taxon>Bacteria</taxon>
        <taxon>Bacillati</taxon>
        <taxon>Mycoplasmatota</taxon>
        <taxon>Mollicutes</taxon>
        <taxon>Entomoplasmatales</taxon>
        <taxon>Spiroplasmataceae</taxon>
        <taxon>Spiroplasma</taxon>
    </lineage>
</organism>
<protein>
    <recommendedName>
        <fullName evidence="4">MATE efflux family protein</fullName>
    </recommendedName>
</protein>
<feature type="transmembrane region" description="Helical" evidence="1">
    <location>
        <begin position="279"/>
        <end position="297"/>
    </location>
</feature>
<feature type="transmembrane region" description="Helical" evidence="1">
    <location>
        <begin position="114"/>
        <end position="132"/>
    </location>
</feature>
<dbReference type="Proteomes" id="UP000018550">
    <property type="component" value="Chromosome"/>
</dbReference>
<evidence type="ECO:0000313" key="2">
    <source>
        <dbReference type="EMBL" id="AHB36093.1"/>
    </source>
</evidence>
<dbReference type="PATRIC" id="fig|1276258.3.peg.242"/>
<evidence type="ECO:0008006" key="4">
    <source>
        <dbReference type="Google" id="ProtNLM"/>
    </source>
</evidence>
<dbReference type="GO" id="GO:0015297">
    <property type="term" value="F:antiporter activity"/>
    <property type="evidence" value="ECO:0007669"/>
    <property type="project" value="InterPro"/>
</dbReference>
<feature type="transmembrane region" description="Helical" evidence="1">
    <location>
        <begin position="167"/>
        <end position="188"/>
    </location>
</feature>
<dbReference type="Pfam" id="PF01554">
    <property type="entry name" value="MatE"/>
    <property type="match status" value="2"/>
</dbReference>
<reference evidence="2 3" key="1">
    <citation type="journal article" date="2014" name="Genome Announc.">
        <title>Complete Genome Sequence of Spiroplasma apis B31T (ATCC 33834), a Bacterium Associated with May Disease of Honeybees (Apis mellifera).</title>
        <authorList>
            <person name="Ku C."/>
            <person name="Lo W.S."/>
            <person name="Chen L.L."/>
            <person name="Kuo C.H."/>
        </authorList>
    </citation>
    <scope>NUCLEOTIDE SEQUENCE [LARGE SCALE GENOMIC DNA]</scope>
    <source>
        <strain evidence="2">B31</strain>
    </source>
</reference>
<dbReference type="InterPro" id="IPR002528">
    <property type="entry name" value="MATE_fam"/>
</dbReference>
<feature type="transmembrane region" description="Helical" evidence="1">
    <location>
        <begin position="224"/>
        <end position="246"/>
    </location>
</feature>
<keyword evidence="3" id="KW-1185">Reference proteome</keyword>
<dbReference type="eggNOG" id="COG0534">
    <property type="taxonomic scope" value="Bacteria"/>
</dbReference>
<feature type="transmembrane region" description="Helical" evidence="1">
    <location>
        <begin position="388"/>
        <end position="405"/>
    </location>
</feature>
<dbReference type="HOGENOM" id="CLU_045110_0_0_14"/>
<keyword evidence="1" id="KW-0472">Membrane</keyword>
<dbReference type="GO" id="GO:0042910">
    <property type="term" value="F:xenobiotic transmembrane transporter activity"/>
    <property type="evidence" value="ECO:0007669"/>
    <property type="project" value="InterPro"/>
</dbReference>